<keyword evidence="5" id="KW-1185">Reference proteome</keyword>
<name>A0ABN8LSQ8_9CNID</name>
<evidence type="ECO:0000313" key="5">
    <source>
        <dbReference type="Proteomes" id="UP001159427"/>
    </source>
</evidence>
<evidence type="ECO:0000256" key="2">
    <source>
        <dbReference type="SAM" id="SignalP"/>
    </source>
</evidence>
<dbReference type="InterPro" id="IPR003582">
    <property type="entry name" value="ShKT_dom"/>
</dbReference>
<protein>
    <recommendedName>
        <fullName evidence="3">ShKT domain-containing protein</fullName>
    </recommendedName>
</protein>
<proteinExistence type="predicted"/>
<dbReference type="EMBL" id="CALNXI010000142">
    <property type="protein sequence ID" value="CAH3020285.1"/>
    <property type="molecule type" value="Genomic_DNA"/>
</dbReference>
<reference evidence="4 5" key="1">
    <citation type="submission" date="2022-05" db="EMBL/GenBank/DDBJ databases">
        <authorList>
            <consortium name="Genoscope - CEA"/>
            <person name="William W."/>
        </authorList>
    </citation>
    <scope>NUCLEOTIDE SEQUENCE [LARGE SCALE GENOMIC DNA]</scope>
</reference>
<keyword evidence="1" id="KW-0800">Toxin</keyword>
<dbReference type="Proteomes" id="UP001159427">
    <property type="component" value="Unassembled WGS sequence"/>
</dbReference>
<keyword evidence="2" id="KW-0732">Signal</keyword>
<feature type="domain" description="ShKT" evidence="3">
    <location>
        <begin position="106"/>
        <end position="135"/>
    </location>
</feature>
<feature type="chain" id="PRO_5046335427" description="ShKT domain-containing protein" evidence="2">
    <location>
        <begin position="20"/>
        <end position="192"/>
    </location>
</feature>
<evidence type="ECO:0000313" key="4">
    <source>
        <dbReference type="EMBL" id="CAH3020285.1"/>
    </source>
</evidence>
<evidence type="ECO:0000259" key="3">
    <source>
        <dbReference type="SMART" id="SM00254"/>
    </source>
</evidence>
<sequence>MKASYEFVLLSLLVAFSWGSPLNAQPPKQSVRQVKLPSKACLNYTELPFSSIKAQMCKLSTSVNSERKRIRVFTKGEIADIPDLEVSREPANSLQLFRVISLSVSGCYDQSPSCSYWALTGQCDTYPKLHTSCCVWCKHMKRLQFVKNYICHDQHSNCYNWATRNECYKNPAYMLDFCCESCRNIGKLVVSW</sequence>
<dbReference type="SMART" id="SM00254">
    <property type="entry name" value="ShKT"/>
    <property type="match status" value="2"/>
</dbReference>
<feature type="non-terminal residue" evidence="4">
    <location>
        <position position="192"/>
    </location>
</feature>
<feature type="signal peptide" evidence="2">
    <location>
        <begin position="1"/>
        <end position="19"/>
    </location>
</feature>
<organism evidence="4 5">
    <name type="scientific">Porites evermanni</name>
    <dbReference type="NCBI Taxonomy" id="104178"/>
    <lineage>
        <taxon>Eukaryota</taxon>
        <taxon>Metazoa</taxon>
        <taxon>Cnidaria</taxon>
        <taxon>Anthozoa</taxon>
        <taxon>Hexacorallia</taxon>
        <taxon>Scleractinia</taxon>
        <taxon>Fungiina</taxon>
        <taxon>Poritidae</taxon>
        <taxon>Porites</taxon>
    </lineage>
</organism>
<comment type="caution">
    <text evidence="4">The sequence shown here is derived from an EMBL/GenBank/DDBJ whole genome shotgun (WGS) entry which is preliminary data.</text>
</comment>
<evidence type="ECO:0000256" key="1">
    <source>
        <dbReference type="ARBA" id="ARBA00022656"/>
    </source>
</evidence>
<accession>A0ABN8LSQ8</accession>
<feature type="domain" description="ShKT" evidence="3">
    <location>
        <begin position="150"/>
        <end position="183"/>
    </location>
</feature>
<gene>
    <name evidence="4" type="ORF">PEVE_00006512</name>
</gene>